<dbReference type="PROSITE" id="PS00211">
    <property type="entry name" value="ABC_TRANSPORTER_1"/>
    <property type="match status" value="1"/>
</dbReference>
<evidence type="ECO:0000313" key="6">
    <source>
        <dbReference type="Proteomes" id="UP000322876"/>
    </source>
</evidence>
<proteinExistence type="predicted"/>
<evidence type="ECO:0000256" key="1">
    <source>
        <dbReference type="ARBA" id="ARBA00022448"/>
    </source>
</evidence>
<dbReference type="InterPro" id="IPR027417">
    <property type="entry name" value="P-loop_NTPase"/>
</dbReference>
<feature type="domain" description="ABC transporter" evidence="4">
    <location>
        <begin position="1"/>
        <end position="229"/>
    </location>
</feature>
<keyword evidence="6" id="KW-1185">Reference proteome</keyword>
<accession>A0A5A8F7R1</accession>
<dbReference type="InterPro" id="IPR003593">
    <property type="entry name" value="AAA+_ATPase"/>
</dbReference>
<dbReference type="SMART" id="SM00382">
    <property type="entry name" value="AAA"/>
    <property type="match status" value="1"/>
</dbReference>
<dbReference type="PROSITE" id="PS50893">
    <property type="entry name" value="ABC_TRANSPORTER_2"/>
    <property type="match status" value="1"/>
</dbReference>
<sequence>MLVIENLFVKKEDFELKVDKLSIGENEYFVLLGKTGSGKTMLLETIAGFNRVKGGEIYFKGEKITNLAPEKRGFGFVYQDFALFPNLKVKENILFSVRYRKTKKFKDIFDEIVEFLQLESLLNRDVQHLSGGEKQRVAIARALMSKPKMLLLDEPLSAIDPSFRYEIMEYLKKIVPKYGISVIHVTHNFREAAYLADKMAVILDGRIVEYGDAHEILNRPKYLETAKFLGFKNILPSSLIDKRMKGYFTVDPTQIVLGKNPEKEISIKCVVDEVVPFIDHKKIYLSYGRSKLFVKVNGDLMNSNIAEGDEVFINFERKDISFLKERNEIED</sequence>
<dbReference type="Gene3D" id="3.40.50.300">
    <property type="entry name" value="P-loop containing nucleotide triphosphate hydrolases"/>
    <property type="match status" value="1"/>
</dbReference>
<dbReference type="AlphaFoldDB" id="A0A5A8F7R1"/>
<evidence type="ECO:0000259" key="4">
    <source>
        <dbReference type="PROSITE" id="PS50893"/>
    </source>
</evidence>
<dbReference type="GO" id="GO:0005524">
    <property type="term" value="F:ATP binding"/>
    <property type="evidence" value="ECO:0007669"/>
    <property type="project" value="UniProtKB-KW"/>
</dbReference>
<dbReference type="OrthoDB" id="9809450at2"/>
<dbReference type="InterPro" id="IPR017871">
    <property type="entry name" value="ABC_transporter-like_CS"/>
</dbReference>
<dbReference type="Proteomes" id="UP000322876">
    <property type="component" value="Unassembled WGS sequence"/>
</dbReference>
<evidence type="ECO:0000256" key="3">
    <source>
        <dbReference type="ARBA" id="ARBA00022840"/>
    </source>
</evidence>
<dbReference type="InterPro" id="IPR003439">
    <property type="entry name" value="ABC_transporter-like_ATP-bd"/>
</dbReference>
<dbReference type="SUPFAM" id="SSF52540">
    <property type="entry name" value="P-loop containing nucleoside triphosphate hydrolases"/>
    <property type="match status" value="1"/>
</dbReference>
<gene>
    <name evidence="5" type="ORF">FHQ18_02625</name>
</gene>
<keyword evidence="3 5" id="KW-0067">ATP-binding</keyword>
<evidence type="ECO:0000256" key="2">
    <source>
        <dbReference type="ARBA" id="ARBA00022741"/>
    </source>
</evidence>
<name>A0A5A8F7R1_9BACT</name>
<reference evidence="5 6" key="1">
    <citation type="submission" date="2019-06" db="EMBL/GenBank/DDBJ databases">
        <title>Genomic insights into carbon and energy metabolism of Deferribacter autotrophicus revealed new metabolic traits in the phylum Deferribacteres.</title>
        <authorList>
            <person name="Slobodkin A.I."/>
            <person name="Slobodkina G.B."/>
            <person name="Allioux M."/>
            <person name="Alain K."/>
            <person name="Jebbar M."/>
            <person name="Shadrin V."/>
            <person name="Kublanov I.V."/>
            <person name="Toshchakov S.V."/>
            <person name="Bonch-Osmolovskaya E.A."/>
        </authorList>
    </citation>
    <scope>NUCLEOTIDE SEQUENCE [LARGE SCALE GENOMIC DNA]</scope>
    <source>
        <strain evidence="5 6">SL50</strain>
    </source>
</reference>
<keyword evidence="2" id="KW-0547">Nucleotide-binding</keyword>
<dbReference type="Pfam" id="PF00005">
    <property type="entry name" value="ABC_tran"/>
    <property type="match status" value="1"/>
</dbReference>
<dbReference type="PANTHER" id="PTHR42781:SF4">
    <property type="entry name" value="SPERMIDINE_PUTRESCINE IMPORT ATP-BINDING PROTEIN POTA"/>
    <property type="match status" value="1"/>
</dbReference>
<protein>
    <submittedName>
        <fullName evidence="5">ATP-binding cassette domain-containing protein</fullName>
    </submittedName>
</protein>
<keyword evidence="1" id="KW-0813">Transport</keyword>
<evidence type="ECO:0000313" key="5">
    <source>
        <dbReference type="EMBL" id="KAA0259118.1"/>
    </source>
</evidence>
<organism evidence="5 6">
    <name type="scientific">Deferribacter autotrophicus</name>
    <dbReference type="NCBI Taxonomy" id="500465"/>
    <lineage>
        <taxon>Bacteria</taxon>
        <taxon>Pseudomonadati</taxon>
        <taxon>Deferribacterota</taxon>
        <taxon>Deferribacteres</taxon>
        <taxon>Deferribacterales</taxon>
        <taxon>Deferribacteraceae</taxon>
        <taxon>Deferribacter</taxon>
    </lineage>
</organism>
<dbReference type="GO" id="GO:0016887">
    <property type="term" value="F:ATP hydrolysis activity"/>
    <property type="evidence" value="ECO:0007669"/>
    <property type="project" value="InterPro"/>
</dbReference>
<comment type="caution">
    <text evidence="5">The sequence shown here is derived from an EMBL/GenBank/DDBJ whole genome shotgun (WGS) entry which is preliminary data.</text>
</comment>
<dbReference type="EMBL" id="VFJB01000003">
    <property type="protein sequence ID" value="KAA0259118.1"/>
    <property type="molecule type" value="Genomic_DNA"/>
</dbReference>
<dbReference type="InterPro" id="IPR050093">
    <property type="entry name" value="ABC_SmlMolc_Importer"/>
</dbReference>
<dbReference type="PANTHER" id="PTHR42781">
    <property type="entry name" value="SPERMIDINE/PUTRESCINE IMPORT ATP-BINDING PROTEIN POTA"/>
    <property type="match status" value="1"/>
</dbReference>